<protein>
    <submittedName>
        <fullName evidence="2">Uncharacterized protein</fullName>
    </submittedName>
</protein>
<name>A0A402CNN0_9BACT</name>
<dbReference type="InterPro" id="IPR007372">
    <property type="entry name" value="Lipid/polyisoprenoid-bd_YceI"/>
</dbReference>
<dbReference type="Proteomes" id="UP000287394">
    <property type="component" value="Chromosome"/>
</dbReference>
<accession>A0A402CNN0</accession>
<reference evidence="2 3" key="1">
    <citation type="journal article" date="2019" name="Int. J. Syst. Evol. Microbiol.">
        <title>Capsulimonas corticalis gen. nov., sp. nov., an aerobic capsulated bacterium, of a novel bacterial order, Capsulimonadales ord. nov., of the class Armatimonadia of the phylum Armatimonadetes.</title>
        <authorList>
            <person name="Li J."/>
            <person name="Kudo C."/>
            <person name="Tonouchi A."/>
        </authorList>
    </citation>
    <scope>NUCLEOTIDE SEQUENCE [LARGE SCALE GENOMIC DNA]</scope>
    <source>
        <strain evidence="2 3">AX-7</strain>
    </source>
</reference>
<dbReference type="Pfam" id="PF04264">
    <property type="entry name" value="YceI"/>
    <property type="match status" value="1"/>
</dbReference>
<proteinExistence type="inferred from homology"/>
<dbReference type="AlphaFoldDB" id="A0A402CNN0"/>
<dbReference type="PANTHER" id="PTHR34406:SF1">
    <property type="entry name" value="PROTEIN YCEI"/>
    <property type="match status" value="1"/>
</dbReference>
<keyword evidence="3" id="KW-1185">Reference proteome</keyword>
<dbReference type="PANTHER" id="PTHR34406">
    <property type="entry name" value="PROTEIN YCEI"/>
    <property type="match status" value="1"/>
</dbReference>
<evidence type="ECO:0000256" key="1">
    <source>
        <dbReference type="ARBA" id="ARBA00008812"/>
    </source>
</evidence>
<sequence>MKTTKKNIQWASTAALTALSLGLMVNAATHTQAQAPAPDPKIIGTAAPIAGSWSVDPAHTNINFAVKHMGLSIVRGRFDDIAGTVVADPDHLDKSSVQFTIQATSIDTNVKMRDDDLRSPTYFDVAKYPTITFQSTRIEKKKHDYVAYGDLTIHGVTKQVALPFTVSGPIHDPFGGVRFGLLTGIHLSRLDYGVGGGDKFSTGVLAIGDDIDVTISLEAVPAK</sequence>
<comment type="similarity">
    <text evidence="1">Belongs to the UPF0312 family.</text>
</comment>
<evidence type="ECO:0000313" key="2">
    <source>
        <dbReference type="EMBL" id="BDI33251.1"/>
    </source>
</evidence>
<organism evidence="2 3">
    <name type="scientific">Capsulimonas corticalis</name>
    <dbReference type="NCBI Taxonomy" id="2219043"/>
    <lineage>
        <taxon>Bacteria</taxon>
        <taxon>Bacillati</taxon>
        <taxon>Armatimonadota</taxon>
        <taxon>Armatimonadia</taxon>
        <taxon>Capsulimonadales</taxon>
        <taxon>Capsulimonadaceae</taxon>
        <taxon>Capsulimonas</taxon>
    </lineage>
</organism>
<evidence type="ECO:0000313" key="3">
    <source>
        <dbReference type="Proteomes" id="UP000287394"/>
    </source>
</evidence>
<dbReference type="OrthoDB" id="9811006at2"/>
<dbReference type="Gene3D" id="2.40.128.110">
    <property type="entry name" value="Lipid/polyisoprenoid-binding, YceI-like"/>
    <property type="match status" value="1"/>
</dbReference>
<dbReference type="RefSeq" id="WP_119319086.1">
    <property type="nucleotide sequence ID" value="NZ_AP025739.1"/>
</dbReference>
<dbReference type="SMART" id="SM00867">
    <property type="entry name" value="YceI"/>
    <property type="match status" value="1"/>
</dbReference>
<dbReference type="InterPro" id="IPR036761">
    <property type="entry name" value="TTHA0802/YceI-like_sf"/>
</dbReference>
<dbReference type="KEGG" id="ccot:CCAX7_53020"/>
<gene>
    <name evidence="2" type="ORF">CCAX7_53020</name>
</gene>
<dbReference type="EMBL" id="AP025739">
    <property type="protein sequence ID" value="BDI33251.1"/>
    <property type="molecule type" value="Genomic_DNA"/>
</dbReference>
<dbReference type="SUPFAM" id="SSF101874">
    <property type="entry name" value="YceI-like"/>
    <property type="match status" value="1"/>
</dbReference>